<keyword evidence="3" id="KW-0999">Mitochondrion inner membrane</keyword>
<dbReference type="InterPro" id="IPR039297">
    <property type="entry name" value="COX7a"/>
</dbReference>
<evidence type="ECO:0000256" key="6">
    <source>
        <dbReference type="SAM" id="Phobius"/>
    </source>
</evidence>
<dbReference type="InterPro" id="IPR036539">
    <property type="entry name" value="Cyt_c_oxidase_su7a_sf"/>
</dbReference>
<evidence type="ECO:0000313" key="7">
    <source>
        <dbReference type="EMBL" id="KAF2014600.1"/>
    </source>
</evidence>
<evidence type="ECO:0000313" key="8">
    <source>
        <dbReference type="Proteomes" id="UP000799778"/>
    </source>
</evidence>
<sequence>MAGFVNRENRVPHYQRLFQKHDGLRLWEKSRGKYIMPVYKAILFGSFASSMYMMGRLVLGHKTWFGKN</sequence>
<dbReference type="GeneID" id="54289512"/>
<dbReference type="OrthoDB" id="5511599at2759"/>
<reference evidence="7" key="1">
    <citation type="journal article" date="2020" name="Stud. Mycol.">
        <title>101 Dothideomycetes genomes: a test case for predicting lifestyles and emergence of pathogens.</title>
        <authorList>
            <person name="Haridas S."/>
            <person name="Albert R."/>
            <person name="Binder M."/>
            <person name="Bloem J."/>
            <person name="Labutti K."/>
            <person name="Salamov A."/>
            <person name="Andreopoulos B."/>
            <person name="Baker S."/>
            <person name="Barry K."/>
            <person name="Bills G."/>
            <person name="Bluhm B."/>
            <person name="Cannon C."/>
            <person name="Castanera R."/>
            <person name="Culley D."/>
            <person name="Daum C."/>
            <person name="Ezra D."/>
            <person name="Gonzalez J."/>
            <person name="Henrissat B."/>
            <person name="Kuo A."/>
            <person name="Liang C."/>
            <person name="Lipzen A."/>
            <person name="Lutzoni F."/>
            <person name="Magnuson J."/>
            <person name="Mondo S."/>
            <person name="Nolan M."/>
            <person name="Ohm R."/>
            <person name="Pangilinan J."/>
            <person name="Park H.-J."/>
            <person name="Ramirez L."/>
            <person name="Alfaro M."/>
            <person name="Sun H."/>
            <person name="Tritt A."/>
            <person name="Yoshinaga Y."/>
            <person name="Zwiers L.-H."/>
            <person name="Turgeon B."/>
            <person name="Goodwin S."/>
            <person name="Spatafora J."/>
            <person name="Crous P."/>
            <person name="Grigoriev I."/>
        </authorList>
    </citation>
    <scope>NUCLEOTIDE SEQUENCE</scope>
    <source>
        <strain evidence="7">CBS 175.79</strain>
    </source>
</reference>
<dbReference type="RefSeq" id="XP_033382939.1">
    <property type="nucleotide sequence ID" value="XM_033532115.1"/>
</dbReference>
<protein>
    <submittedName>
        <fullName evidence="7">Uncharacterized protein</fullName>
    </submittedName>
</protein>
<dbReference type="GO" id="GO:0006123">
    <property type="term" value="P:mitochondrial electron transport, cytochrome c to oxygen"/>
    <property type="evidence" value="ECO:0007669"/>
    <property type="project" value="InterPro"/>
</dbReference>
<keyword evidence="4" id="KW-0496">Mitochondrion</keyword>
<keyword evidence="5 6" id="KW-0472">Membrane</keyword>
<evidence type="ECO:0000256" key="5">
    <source>
        <dbReference type="ARBA" id="ARBA00023136"/>
    </source>
</evidence>
<evidence type="ECO:0000256" key="4">
    <source>
        <dbReference type="ARBA" id="ARBA00023128"/>
    </source>
</evidence>
<dbReference type="GO" id="GO:0045277">
    <property type="term" value="C:respiratory chain complex IV"/>
    <property type="evidence" value="ECO:0007669"/>
    <property type="project" value="InterPro"/>
</dbReference>
<name>A0A6A5XPE2_9PLEO</name>
<evidence type="ECO:0000256" key="3">
    <source>
        <dbReference type="ARBA" id="ARBA00022792"/>
    </source>
</evidence>
<evidence type="ECO:0000256" key="1">
    <source>
        <dbReference type="ARBA" id="ARBA00004273"/>
    </source>
</evidence>
<dbReference type="EMBL" id="ML978070">
    <property type="protein sequence ID" value="KAF2014600.1"/>
    <property type="molecule type" value="Genomic_DNA"/>
</dbReference>
<dbReference type="Pfam" id="PF02238">
    <property type="entry name" value="COX7a"/>
    <property type="match status" value="1"/>
</dbReference>
<feature type="transmembrane region" description="Helical" evidence="6">
    <location>
        <begin position="38"/>
        <end position="59"/>
    </location>
</feature>
<comment type="similarity">
    <text evidence="2">Belongs to the cytochrome c oxidase VIIa family.</text>
</comment>
<accession>A0A6A5XPE2</accession>
<organism evidence="7 8">
    <name type="scientific">Aaosphaeria arxii CBS 175.79</name>
    <dbReference type="NCBI Taxonomy" id="1450172"/>
    <lineage>
        <taxon>Eukaryota</taxon>
        <taxon>Fungi</taxon>
        <taxon>Dikarya</taxon>
        <taxon>Ascomycota</taxon>
        <taxon>Pezizomycotina</taxon>
        <taxon>Dothideomycetes</taxon>
        <taxon>Pleosporomycetidae</taxon>
        <taxon>Pleosporales</taxon>
        <taxon>Pleosporales incertae sedis</taxon>
        <taxon>Aaosphaeria</taxon>
    </lineage>
</organism>
<dbReference type="Proteomes" id="UP000799778">
    <property type="component" value="Unassembled WGS sequence"/>
</dbReference>
<proteinExistence type="inferred from homology"/>
<gene>
    <name evidence="7" type="ORF">BU24DRAFT_463377</name>
</gene>
<keyword evidence="8" id="KW-1185">Reference proteome</keyword>
<comment type="subcellular location">
    <subcellularLocation>
        <location evidence="1">Mitochondrion inner membrane</location>
    </subcellularLocation>
</comment>
<keyword evidence="6" id="KW-1133">Transmembrane helix</keyword>
<keyword evidence="6" id="KW-0812">Transmembrane</keyword>
<evidence type="ECO:0000256" key="2">
    <source>
        <dbReference type="ARBA" id="ARBA00009331"/>
    </source>
</evidence>
<dbReference type="GO" id="GO:0005743">
    <property type="term" value="C:mitochondrial inner membrane"/>
    <property type="evidence" value="ECO:0007669"/>
    <property type="project" value="UniProtKB-SubCell"/>
</dbReference>
<dbReference type="AlphaFoldDB" id="A0A6A5XPE2"/>
<dbReference type="Gene3D" id="4.10.91.10">
    <property type="entry name" value="Cytochrome c oxidase, subunit VIIa"/>
    <property type="match status" value="1"/>
</dbReference>